<comment type="caution">
    <text evidence="2">The sequence shown here is derived from an EMBL/GenBank/DDBJ whole genome shotgun (WGS) entry which is preliminary data.</text>
</comment>
<organism evidence="2 3">
    <name type="scientific">Niveomyces insectorum RCEF 264</name>
    <dbReference type="NCBI Taxonomy" id="1081102"/>
    <lineage>
        <taxon>Eukaryota</taxon>
        <taxon>Fungi</taxon>
        <taxon>Dikarya</taxon>
        <taxon>Ascomycota</taxon>
        <taxon>Pezizomycotina</taxon>
        <taxon>Sordariomycetes</taxon>
        <taxon>Hypocreomycetidae</taxon>
        <taxon>Hypocreales</taxon>
        <taxon>Cordycipitaceae</taxon>
        <taxon>Niveomyces</taxon>
    </lineage>
</organism>
<dbReference type="GO" id="GO:0004674">
    <property type="term" value="F:protein serine/threonine kinase activity"/>
    <property type="evidence" value="ECO:0007669"/>
    <property type="project" value="TreeGrafter"/>
</dbReference>
<dbReference type="OrthoDB" id="4062651at2759"/>
<feature type="domain" description="Protein kinase" evidence="1">
    <location>
        <begin position="2"/>
        <end position="287"/>
    </location>
</feature>
<dbReference type="Proteomes" id="UP000076874">
    <property type="component" value="Unassembled WGS sequence"/>
</dbReference>
<proteinExistence type="predicted"/>
<dbReference type="PANTHER" id="PTHR24361">
    <property type="entry name" value="MITOGEN-ACTIVATED KINASE KINASE KINASE"/>
    <property type="match status" value="1"/>
</dbReference>
<dbReference type="EMBL" id="AZHD01000003">
    <property type="protein sequence ID" value="OAA65868.1"/>
    <property type="molecule type" value="Genomic_DNA"/>
</dbReference>
<dbReference type="STRING" id="1081102.A0A162KC24"/>
<name>A0A162KC24_9HYPO</name>
<dbReference type="SMART" id="SM00220">
    <property type="entry name" value="S_TKc"/>
    <property type="match status" value="1"/>
</dbReference>
<keyword evidence="2" id="KW-0808">Transferase</keyword>
<evidence type="ECO:0000313" key="3">
    <source>
        <dbReference type="Proteomes" id="UP000076874"/>
    </source>
</evidence>
<protein>
    <submittedName>
        <fullName evidence="2">Protein kinase-like domain protein</fullName>
    </submittedName>
</protein>
<dbReference type="SUPFAM" id="SSF56112">
    <property type="entry name" value="Protein kinase-like (PK-like)"/>
    <property type="match status" value="1"/>
</dbReference>
<keyword evidence="3" id="KW-1185">Reference proteome</keyword>
<reference evidence="2 3" key="1">
    <citation type="journal article" date="2016" name="Genome Biol. Evol.">
        <title>Divergent and convergent evolution of fungal pathogenicity.</title>
        <authorList>
            <person name="Shang Y."/>
            <person name="Xiao G."/>
            <person name="Zheng P."/>
            <person name="Cen K."/>
            <person name="Zhan S."/>
            <person name="Wang C."/>
        </authorList>
    </citation>
    <scope>NUCLEOTIDE SEQUENCE [LARGE SCALE GENOMIC DNA]</scope>
    <source>
        <strain evidence="2 3">RCEF 264</strain>
    </source>
</reference>
<evidence type="ECO:0000259" key="1">
    <source>
        <dbReference type="PROSITE" id="PS50011"/>
    </source>
</evidence>
<dbReference type="InterPro" id="IPR053235">
    <property type="entry name" value="Ser_Thr_kinase"/>
</dbReference>
<dbReference type="GO" id="GO:0005737">
    <property type="term" value="C:cytoplasm"/>
    <property type="evidence" value="ECO:0007669"/>
    <property type="project" value="TreeGrafter"/>
</dbReference>
<evidence type="ECO:0000313" key="2">
    <source>
        <dbReference type="EMBL" id="OAA65868.1"/>
    </source>
</evidence>
<dbReference type="InterPro" id="IPR011009">
    <property type="entry name" value="Kinase-like_dom_sf"/>
</dbReference>
<dbReference type="InterPro" id="IPR000719">
    <property type="entry name" value="Prot_kinase_dom"/>
</dbReference>
<gene>
    <name evidence="2" type="ORF">SPI_02655</name>
</gene>
<dbReference type="PROSITE" id="PS00108">
    <property type="entry name" value="PROTEIN_KINASE_ST"/>
    <property type="match status" value="1"/>
</dbReference>
<dbReference type="GO" id="GO:0005524">
    <property type="term" value="F:ATP binding"/>
    <property type="evidence" value="ECO:0007669"/>
    <property type="project" value="InterPro"/>
</dbReference>
<dbReference type="Gene3D" id="1.10.510.10">
    <property type="entry name" value="Transferase(Phosphotransferase) domain 1"/>
    <property type="match status" value="1"/>
</dbReference>
<dbReference type="InterPro" id="IPR008271">
    <property type="entry name" value="Ser/Thr_kinase_AS"/>
</dbReference>
<dbReference type="CDD" id="cd00180">
    <property type="entry name" value="PKc"/>
    <property type="match status" value="1"/>
</dbReference>
<dbReference type="AlphaFoldDB" id="A0A162KC24"/>
<dbReference type="Pfam" id="PF00069">
    <property type="entry name" value="Pkinase"/>
    <property type="match status" value="1"/>
</dbReference>
<dbReference type="PROSITE" id="PS50011">
    <property type="entry name" value="PROTEIN_KINASE_DOM"/>
    <property type="match status" value="1"/>
</dbReference>
<sequence length="307" mass="33608">MTQIERLVSAGSTELVELVPGGTRVEKAVIPWMQGHMRHDQINEMRREIAVYNHLPKGHPRLLSLLSSYDTGDDVGIELEYMPNGSLREYVAKCAAAAVDGVPAVPKRLRARWALEVVDGIKFLHAHNVIHGDIKPDNIVVDRTLGTRIIDLSGCALLDQPALCLENTRYFMPRPPRPELDGRRSCSVVTDLFGAGSTLYFIVTGRQPYEELADAEVEARYELHEFPSLDDRIGEAAGDEGENAAVAADPGPVSVLFAGTIRKCWHGQFTSATDVLAALQAETRATFCNDDLAYIEATSGIALRKGS</sequence>
<accession>A0A162KC24</accession>
<keyword evidence="2" id="KW-0418">Kinase</keyword>